<evidence type="ECO:0000256" key="10">
    <source>
        <dbReference type="SAM" id="MobiDB-lite"/>
    </source>
</evidence>
<dbReference type="GO" id="GO:0050660">
    <property type="term" value="F:flavin adenine dinucleotide binding"/>
    <property type="evidence" value="ECO:0007669"/>
    <property type="project" value="InterPro"/>
</dbReference>
<gene>
    <name evidence="12" type="ORF">B0H63DRAFT_386383</name>
</gene>
<keyword evidence="3" id="KW-0288">FMN</keyword>
<evidence type="ECO:0000256" key="5">
    <source>
        <dbReference type="ARBA" id="ARBA00022694"/>
    </source>
</evidence>
<dbReference type="SUPFAM" id="SSF51395">
    <property type="entry name" value="FMN-linked oxidoreductases"/>
    <property type="match status" value="1"/>
</dbReference>
<feature type="compositionally biased region" description="Low complexity" evidence="10">
    <location>
        <begin position="436"/>
        <end position="462"/>
    </location>
</feature>
<feature type="domain" description="DUS-like FMN-binding" evidence="11">
    <location>
        <begin position="66"/>
        <end position="334"/>
    </location>
</feature>
<evidence type="ECO:0000313" key="13">
    <source>
        <dbReference type="Proteomes" id="UP001285441"/>
    </source>
</evidence>
<evidence type="ECO:0000256" key="6">
    <source>
        <dbReference type="ARBA" id="ARBA00023002"/>
    </source>
</evidence>
<dbReference type="GO" id="GO:0006397">
    <property type="term" value="P:mRNA processing"/>
    <property type="evidence" value="ECO:0007669"/>
    <property type="project" value="UniProtKB-KW"/>
</dbReference>
<comment type="function">
    <text evidence="7">Catalyzes the synthesis of dihydrouridine, a modified base found in the D-loop of most tRNAs. Specifically modifies U47 in cytoplasmic tRNAs. Catalyzes the synthesis of dihydrouridine in some mRNAs, thereby affecting their translation.</text>
</comment>
<dbReference type="InterPro" id="IPR052582">
    <property type="entry name" value="tRNA-DUS-like"/>
</dbReference>
<dbReference type="InterPro" id="IPR018517">
    <property type="entry name" value="tRNA_hU_synthase_CS"/>
</dbReference>
<feature type="region of interest" description="Disordered" evidence="10">
    <location>
        <begin position="381"/>
        <end position="462"/>
    </location>
</feature>
<evidence type="ECO:0000256" key="9">
    <source>
        <dbReference type="ARBA" id="ARBA00049447"/>
    </source>
</evidence>
<protein>
    <recommendedName>
        <fullName evidence="11">DUS-like FMN-binding domain-containing protein</fullName>
    </recommendedName>
</protein>
<dbReference type="GO" id="GO:0005737">
    <property type="term" value="C:cytoplasm"/>
    <property type="evidence" value="ECO:0007669"/>
    <property type="project" value="TreeGrafter"/>
</dbReference>
<keyword evidence="13" id="KW-1185">Reference proteome</keyword>
<dbReference type="Gene3D" id="3.20.20.70">
    <property type="entry name" value="Aldolase class I"/>
    <property type="match status" value="1"/>
</dbReference>
<dbReference type="PROSITE" id="PS01136">
    <property type="entry name" value="UPF0034"/>
    <property type="match status" value="1"/>
</dbReference>
<reference evidence="12" key="2">
    <citation type="submission" date="2023-06" db="EMBL/GenBank/DDBJ databases">
        <authorList>
            <consortium name="Lawrence Berkeley National Laboratory"/>
            <person name="Haridas S."/>
            <person name="Hensen N."/>
            <person name="Bonometti L."/>
            <person name="Westerberg I."/>
            <person name="Brannstrom I.O."/>
            <person name="Guillou S."/>
            <person name="Cros-Aarteil S."/>
            <person name="Calhoun S."/>
            <person name="Kuo A."/>
            <person name="Mondo S."/>
            <person name="Pangilinan J."/>
            <person name="Riley R."/>
            <person name="LaButti K."/>
            <person name="Andreopoulos B."/>
            <person name="Lipzen A."/>
            <person name="Chen C."/>
            <person name="Yanf M."/>
            <person name="Daum C."/>
            <person name="Ng V."/>
            <person name="Clum A."/>
            <person name="Steindorff A."/>
            <person name="Ohm R."/>
            <person name="Martin F."/>
            <person name="Silar P."/>
            <person name="Natvig D."/>
            <person name="Lalanne C."/>
            <person name="Gautier V."/>
            <person name="Ament-velasquez S.L."/>
            <person name="Kruys A."/>
            <person name="Hutchinson M.I."/>
            <person name="Powell A.J."/>
            <person name="Barry K."/>
            <person name="Miller A.N."/>
            <person name="Grigoriev I.V."/>
            <person name="Debuchy R."/>
            <person name="Gladieux P."/>
            <person name="Thoren M.H."/>
            <person name="Johannesson H."/>
        </authorList>
    </citation>
    <scope>NUCLEOTIDE SEQUENCE</scope>
    <source>
        <strain evidence="12">CBS 232.78</strain>
    </source>
</reference>
<comment type="catalytic activity">
    <reaction evidence="8">
        <text>a 5,6-dihydrouridine in mRNA + NAD(+) = a uridine in mRNA + NADH + H(+)</text>
        <dbReference type="Rhea" id="RHEA:69851"/>
        <dbReference type="Rhea" id="RHEA-COMP:14658"/>
        <dbReference type="Rhea" id="RHEA-COMP:17789"/>
        <dbReference type="ChEBI" id="CHEBI:15378"/>
        <dbReference type="ChEBI" id="CHEBI:57540"/>
        <dbReference type="ChEBI" id="CHEBI:57945"/>
        <dbReference type="ChEBI" id="CHEBI:65315"/>
        <dbReference type="ChEBI" id="CHEBI:74443"/>
    </reaction>
    <physiologicalReaction direction="right-to-left" evidence="8">
        <dbReference type="Rhea" id="RHEA:69853"/>
    </physiologicalReaction>
</comment>
<sequence length="462" mass="49447">MGISTLLHQQPQQPPTAASVTIPVTNGRVPIPARGVDYRGKVVLAPMVRSGELPSRLMALHYGADLVWSPETVDHSMIGTTRKVNPRTGMIEWTRLSNNASKRGESAEAESVIFRVDPVREAGRLIFQIGTSDPARAVTAAKMVAHDVAGIDVNAGCPKPFSTSGGMGAALLRTPEKLASILEALVQEVTPAAQVGISVKIRLLETATETEALVRRLVRTGITGLTIHCRTTDMRPRERAIRGQLRMIREVCHEAGVACLMNGDVENRDHAAKLMDDFGVDGAMIATAAEKNPSCFRSAAEIGQPLAPWAETVEKYLAYAIETENKLSNTKFMLSQMIPGKSPVYREMQPWKSYTALVEGFKFAGLVEKAAEADRVLALPHATPAKAMPPANNNTTGDSKKRKRQQGDGDNNGRPASRGRKSTAAEPLLIAEDPFAPSATATVTAPATAEAPPPQVAAAVAM</sequence>
<name>A0AAE0U6T0_9PEZI</name>
<dbReference type="InterPro" id="IPR013785">
    <property type="entry name" value="Aldolase_TIM"/>
</dbReference>
<evidence type="ECO:0000256" key="2">
    <source>
        <dbReference type="ARBA" id="ARBA00022630"/>
    </source>
</evidence>
<dbReference type="CDD" id="cd02801">
    <property type="entry name" value="DUS_like_FMN"/>
    <property type="match status" value="1"/>
</dbReference>
<evidence type="ECO:0000256" key="3">
    <source>
        <dbReference type="ARBA" id="ARBA00022643"/>
    </source>
</evidence>
<keyword evidence="2" id="KW-0285">Flavoprotein</keyword>
<dbReference type="InterPro" id="IPR035587">
    <property type="entry name" value="DUS-like_FMN-bd"/>
</dbReference>
<keyword evidence="5" id="KW-0819">tRNA processing</keyword>
<keyword evidence="4" id="KW-0507">mRNA processing</keyword>
<dbReference type="PANTHER" id="PTHR45936">
    <property type="entry name" value="TRNA-DIHYDROURIDINE(20) SYNTHASE [NAD(P)+]-LIKE"/>
    <property type="match status" value="1"/>
</dbReference>
<evidence type="ECO:0000256" key="8">
    <source>
        <dbReference type="ARBA" id="ARBA00048342"/>
    </source>
</evidence>
<keyword evidence="6" id="KW-0560">Oxidoreductase</keyword>
<comment type="cofactor">
    <cofactor evidence="1">
        <name>FMN</name>
        <dbReference type="ChEBI" id="CHEBI:58210"/>
    </cofactor>
</comment>
<evidence type="ECO:0000256" key="7">
    <source>
        <dbReference type="ARBA" id="ARBA00045934"/>
    </source>
</evidence>
<dbReference type="Pfam" id="PF01207">
    <property type="entry name" value="Dus"/>
    <property type="match status" value="1"/>
</dbReference>
<evidence type="ECO:0000256" key="1">
    <source>
        <dbReference type="ARBA" id="ARBA00001917"/>
    </source>
</evidence>
<evidence type="ECO:0000259" key="11">
    <source>
        <dbReference type="Pfam" id="PF01207"/>
    </source>
</evidence>
<dbReference type="Proteomes" id="UP001285441">
    <property type="component" value="Unassembled WGS sequence"/>
</dbReference>
<comment type="catalytic activity">
    <reaction evidence="9">
        <text>a 5,6-dihydrouridine in mRNA + NADP(+) = a uridine in mRNA + NADPH + H(+)</text>
        <dbReference type="Rhea" id="RHEA:69855"/>
        <dbReference type="Rhea" id="RHEA-COMP:14658"/>
        <dbReference type="Rhea" id="RHEA-COMP:17789"/>
        <dbReference type="ChEBI" id="CHEBI:15378"/>
        <dbReference type="ChEBI" id="CHEBI:57783"/>
        <dbReference type="ChEBI" id="CHEBI:58349"/>
        <dbReference type="ChEBI" id="CHEBI:65315"/>
        <dbReference type="ChEBI" id="CHEBI:74443"/>
    </reaction>
    <physiologicalReaction direction="right-to-left" evidence="9">
        <dbReference type="Rhea" id="RHEA:69857"/>
    </physiologicalReaction>
</comment>
<reference evidence="12" key="1">
    <citation type="journal article" date="2023" name="Mol. Phylogenet. Evol.">
        <title>Genome-scale phylogeny and comparative genomics of the fungal order Sordariales.</title>
        <authorList>
            <person name="Hensen N."/>
            <person name="Bonometti L."/>
            <person name="Westerberg I."/>
            <person name="Brannstrom I.O."/>
            <person name="Guillou S."/>
            <person name="Cros-Aarteil S."/>
            <person name="Calhoun S."/>
            <person name="Haridas S."/>
            <person name="Kuo A."/>
            <person name="Mondo S."/>
            <person name="Pangilinan J."/>
            <person name="Riley R."/>
            <person name="LaButti K."/>
            <person name="Andreopoulos B."/>
            <person name="Lipzen A."/>
            <person name="Chen C."/>
            <person name="Yan M."/>
            <person name="Daum C."/>
            <person name="Ng V."/>
            <person name="Clum A."/>
            <person name="Steindorff A."/>
            <person name="Ohm R.A."/>
            <person name="Martin F."/>
            <person name="Silar P."/>
            <person name="Natvig D.O."/>
            <person name="Lalanne C."/>
            <person name="Gautier V."/>
            <person name="Ament-Velasquez S.L."/>
            <person name="Kruys A."/>
            <person name="Hutchinson M.I."/>
            <person name="Powell A.J."/>
            <person name="Barry K."/>
            <person name="Miller A.N."/>
            <person name="Grigoriev I.V."/>
            <person name="Debuchy R."/>
            <person name="Gladieux P."/>
            <person name="Hiltunen Thoren M."/>
            <person name="Johannesson H."/>
        </authorList>
    </citation>
    <scope>NUCLEOTIDE SEQUENCE</scope>
    <source>
        <strain evidence="12">CBS 232.78</strain>
    </source>
</reference>
<organism evidence="12 13">
    <name type="scientific">Podospora didyma</name>
    <dbReference type="NCBI Taxonomy" id="330526"/>
    <lineage>
        <taxon>Eukaryota</taxon>
        <taxon>Fungi</taxon>
        <taxon>Dikarya</taxon>
        <taxon>Ascomycota</taxon>
        <taxon>Pezizomycotina</taxon>
        <taxon>Sordariomycetes</taxon>
        <taxon>Sordariomycetidae</taxon>
        <taxon>Sordariales</taxon>
        <taxon>Podosporaceae</taxon>
        <taxon>Podospora</taxon>
    </lineage>
</organism>
<proteinExistence type="predicted"/>
<dbReference type="GO" id="GO:0017150">
    <property type="term" value="F:tRNA dihydrouridine synthase activity"/>
    <property type="evidence" value="ECO:0007669"/>
    <property type="project" value="InterPro"/>
</dbReference>
<accession>A0AAE0U6T0</accession>
<dbReference type="PANTHER" id="PTHR45936:SF1">
    <property type="entry name" value="TRNA-DIHYDROURIDINE(20) SYNTHASE [NAD(P)+]-LIKE"/>
    <property type="match status" value="1"/>
</dbReference>
<dbReference type="EMBL" id="JAULSW010000001">
    <property type="protein sequence ID" value="KAK3393007.1"/>
    <property type="molecule type" value="Genomic_DNA"/>
</dbReference>
<evidence type="ECO:0000313" key="12">
    <source>
        <dbReference type="EMBL" id="KAK3393007.1"/>
    </source>
</evidence>
<evidence type="ECO:0000256" key="4">
    <source>
        <dbReference type="ARBA" id="ARBA00022664"/>
    </source>
</evidence>
<dbReference type="AlphaFoldDB" id="A0AAE0U6T0"/>
<comment type="caution">
    <text evidence="12">The sequence shown here is derived from an EMBL/GenBank/DDBJ whole genome shotgun (WGS) entry which is preliminary data.</text>
</comment>